<dbReference type="AlphaFoldDB" id="A0A7L5BKN7"/>
<dbReference type="RefSeq" id="WP_164056560.1">
    <property type="nucleotide sequence ID" value="NZ_CP048632.1"/>
</dbReference>
<sequence>MRWIINLGLLAAVVLFSLWRPSDAKQVAYLPRLDRPVEAPAVAIRPNRPCIVDRAPVVIQWQVVDQSGKRKTAGYLVIQRGA</sequence>
<keyword evidence="2" id="KW-1185">Reference proteome</keyword>
<name>A0A7L5BKN7_9HYPH</name>
<evidence type="ECO:0000313" key="1">
    <source>
        <dbReference type="EMBL" id="QIB39343.1"/>
    </source>
</evidence>
<organism evidence="1 2">
    <name type="scientific">Rhizobium oryzihabitans</name>
    <dbReference type="NCBI Taxonomy" id="2267833"/>
    <lineage>
        <taxon>Bacteria</taxon>
        <taxon>Pseudomonadati</taxon>
        <taxon>Pseudomonadota</taxon>
        <taxon>Alphaproteobacteria</taxon>
        <taxon>Hyphomicrobiales</taxon>
        <taxon>Rhizobiaceae</taxon>
        <taxon>Rhizobium/Agrobacterium group</taxon>
        <taxon>Rhizobium</taxon>
    </lineage>
</organism>
<reference evidence="1 2" key="1">
    <citation type="submission" date="2020-02" db="EMBL/GenBank/DDBJ databases">
        <title>Plant-Promoting Endophytic Bacterium Rhizobium oryzihabitans sp. nov., Isolated from the Root of Rice.</title>
        <authorList>
            <person name="zhao J."/>
            <person name="Zhang G."/>
        </authorList>
    </citation>
    <scope>NUCLEOTIDE SEQUENCE [LARGE SCALE GENOMIC DNA]</scope>
    <source>
        <strain evidence="1 2">M15</strain>
    </source>
</reference>
<evidence type="ECO:0000313" key="2">
    <source>
        <dbReference type="Proteomes" id="UP000464865"/>
    </source>
</evidence>
<dbReference type="Proteomes" id="UP000464865">
    <property type="component" value="Chromosome M15-11"/>
</dbReference>
<dbReference type="EMBL" id="CP048632">
    <property type="protein sequence ID" value="QIB39343.1"/>
    <property type="molecule type" value="Genomic_DNA"/>
</dbReference>
<proteinExistence type="predicted"/>
<dbReference type="KEGG" id="roy:G3A56_00005"/>
<gene>
    <name evidence="1" type="ORF">G3A56_00005</name>
</gene>
<accession>A0A7L5BKN7</accession>
<protein>
    <submittedName>
        <fullName evidence="1">Uncharacterized protein</fullName>
    </submittedName>
</protein>